<feature type="region of interest" description="Disordered" evidence="1">
    <location>
        <begin position="91"/>
        <end position="120"/>
    </location>
</feature>
<feature type="region of interest" description="Disordered" evidence="1">
    <location>
        <begin position="157"/>
        <end position="190"/>
    </location>
</feature>
<sequence length="678" mass="75130">MKDHIATLLSPKLIFGTDFTDNTPSTIMLRWKKLKTGQQDESSGRIIVPPPSSLSLSSVEEEKPTVNNLEHQIPECISVVGDIMSVISDSSSSQCSSSSSISSTKPHLLTDDENDEVDAPFHQEPQEGAMSQDSNVLGRKRPLDAVISIIAPTRKVSDVEDYSSQSPSKKQRSTTTGTQSSHQKVSPSSQQEPSIQLLALKEDVCHLNAIHVFVRENVEVFTATAEDMSKPAPGRKNPIRLGQVGLRCIHCRHISGKKRIKRAVCYPTSLKRLYHSVSDMKFDHFNNCLEMSQDRRAEFQRIKEESSGSSSTNLAAQQNKSSSSSSNTSQYYHVSAQKLDLVDGPGGIFKSDNLQILGPQETSSVEEGNKPSPTPPSSSIPQQPSLRTTSPQHAPLLVQHQIPPVPRWLHVETMQHKPRPLQKNSKPSPALPTQIIPASAPRWVPLKAKPALRTISPKPKMTNPIPHACATSNSISVPLCMPHDSMYLNDIHCFVRRNVEAFVATRQDILAPCPGRKKKDRLTVGQVGIRCIHCAKLPLGERVKRSVCYPPSISGIYHSVSNIKFDHFDKCRGLPTHERETFTTLRQKCTQRRHRPSSPLIGGAKLFNSTAQYYQDSAIALNLVDTPEGIRFNMQASPKPDPPTSFRVFDGMSALMIAATNPQLRAEFEKRRQRTISM</sequence>
<proteinExistence type="predicted"/>
<accession>A0A7S2U7W2</accession>
<evidence type="ECO:0000313" key="2">
    <source>
        <dbReference type="EMBL" id="CAD9811282.1"/>
    </source>
</evidence>
<feature type="compositionally biased region" description="Polar residues" evidence="1">
    <location>
        <begin position="307"/>
        <end position="320"/>
    </location>
</feature>
<evidence type="ECO:0000256" key="1">
    <source>
        <dbReference type="SAM" id="MobiDB-lite"/>
    </source>
</evidence>
<dbReference type="EMBL" id="HBHQ01004668">
    <property type="protein sequence ID" value="CAD9811282.1"/>
    <property type="molecule type" value="Transcribed_RNA"/>
</dbReference>
<organism evidence="2">
    <name type="scientific">Attheya septentrionalis</name>
    <dbReference type="NCBI Taxonomy" id="420275"/>
    <lineage>
        <taxon>Eukaryota</taxon>
        <taxon>Sar</taxon>
        <taxon>Stramenopiles</taxon>
        <taxon>Ochrophyta</taxon>
        <taxon>Bacillariophyta</taxon>
        <taxon>Coscinodiscophyceae</taxon>
        <taxon>Chaetocerotophycidae</taxon>
        <taxon>Chaetocerotales</taxon>
        <taxon>Attheyaceae</taxon>
        <taxon>Attheya</taxon>
    </lineage>
</organism>
<dbReference type="AlphaFoldDB" id="A0A7S2U7W2"/>
<feature type="compositionally biased region" description="Polar residues" evidence="1">
    <location>
        <begin position="162"/>
        <end position="190"/>
    </location>
</feature>
<feature type="region of interest" description="Disordered" evidence="1">
    <location>
        <begin position="299"/>
        <end position="329"/>
    </location>
</feature>
<feature type="compositionally biased region" description="Low complexity" evidence="1">
    <location>
        <begin position="91"/>
        <end position="103"/>
    </location>
</feature>
<feature type="region of interest" description="Disordered" evidence="1">
    <location>
        <begin position="361"/>
        <end position="389"/>
    </location>
</feature>
<gene>
    <name evidence="2" type="ORF">ASEP1449_LOCUS3107</name>
</gene>
<name>A0A7S2U7W2_9STRA</name>
<reference evidence="2" key="1">
    <citation type="submission" date="2021-01" db="EMBL/GenBank/DDBJ databases">
        <authorList>
            <person name="Corre E."/>
            <person name="Pelletier E."/>
            <person name="Niang G."/>
            <person name="Scheremetjew M."/>
            <person name="Finn R."/>
            <person name="Kale V."/>
            <person name="Holt S."/>
            <person name="Cochrane G."/>
            <person name="Meng A."/>
            <person name="Brown T."/>
            <person name="Cohen L."/>
        </authorList>
    </citation>
    <scope>NUCLEOTIDE SEQUENCE</scope>
    <source>
        <strain evidence="2">CCMP2084</strain>
    </source>
</reference>
<protein>
    <submittedName>
        <fullName evidence="2">Uncharacterized protein</fullName>
    </submittedName>
</protein>